<dbReference type="AlphaFoldDB" id="A0AAD9JEQ3"/>
<organism evidence="2 3">
    <name type="scientific">Paralvinella palmiformis</name>
    <dbReference type="NCBI Taxonomy" id="53620"/>
    <lineage>
        <taxon>Eukaryota</taxon>
        <taxon>Metazoa</taxon>
        <taxon>Spiralia</taxon>
        <taxon>Lophotrochozoa</taxon>
        <taxon>Annelida</taxon>
        <taxon>Polychaeta</taxon>
        <taxon>Sedentaria</taxon>
        <taxon>Canalipalpata</taxon>
        <taxon>Terebellida</taxon>
        <taxon>Terebelliformia</taxon>
        <taxon>Alvinellidae</taxon>
        <taxon>Paralvinella</taxon>
    </lineage>
</organism>
<feature type="compositionally biased region" description="Basic and acidic residues" evidence="1">
    <location>
        <begin position="31"/>
        <end position="42"/>
    </location>
</feature>
<keyword evidence="3" id="KW-1185">Reference proteome</keyword>
<evidence type="ECO:0000256" key="1">
    <source>
        <dbReference type="SAM" id="MobiDB-lite"/>
    </source>
</evidence>
<dbReference type="Proteomes" id="UP001208570">
    <property type="component" value="Unassembled WGS sequence"/>
</dbReference>
<gene>
    <name evidence="2" type="ORF">LSH36_380g02034</name>
</gene>
<feature type="region of interest" description="Disordered" evidence="1">
    <location>
        <begin position="18"/>
        <end position="72"/>
    </location>
</feature>
<evidence type="ECO:0000313" key="3">
    <source>
        <dbReference type="Proteomes" id="UP001208570"/>
    </source>
</evidence>
<evidence type="ECO:0000313" key="2">
    <source>
        <dbReference type="EMBL" id="KAK2150990.1"/>
    </source>
</evidence>
<protein>
    <submittedName>
        <fullName evidence="2">Uncharacterized protein</fullName>
    </submittedName>
</protein>
<sequence>MKTILPQQLPMRMSCRQLQDHPQHCQQLPDHPQHYHQLHDHPQLPTNAGQNSALPTTAGQKSALPTTAGQNSTLPTALGPCLTLPTTAGPSSVWQSPTVFLTTHQLVSGLMEELSPKPKLSNPRPRSRVAESVVVLNSPSYKRKLAEEESMVKSIVKPKGKS</sequence>
<dbReference type="EMBL" id="JAODUP010000380">
    <property type="protein sequence ID" value="KAK2150990.1"/>
    <property type="molecule type" value="Genomic_DNA"/>
</dbReference>
<reference evidence="2" key="1">
    <citation type="journal article" date="2023" name="Mol. Biol. Evol.">
        <title>Third-Generation Sequencing Reveals the Adaptive Role of the Epigenome in Three Deep-Sea Polychaetes.</title>
        <authorList>
            <person name="Perez M."/>
            <person name="Aroh O."/>
            <person name="Sun Y."/>
            <person name="Lan Y."/>
            <person name="Juniper S.K."/>
            <person name="Young C.R."/>
            <person name="Angers B."/>
            <person name="Qian P.Y."/>
        </authorList>
    </citation>
    <scope>NUCLEOTIDE SEQUENCE</scope>
    <source>
        <strain evidence="2">P08H-3</strain>
    </source>
</reference>
<proteinExistence type="predicted"/>
<feature type="compositionally biased region" description="Polar residues" evidence="1">
    <location>
        <begin position="44"/>
        <end position="72"/>
    </location>
</feature>
<comment type="caution">
    <text evidence="2">The sequence shown here is derived from an EMBL/GenBank/DDBJ whole genome shotgun (WGS) entry which is preliminary data.</text>
</comment>
<name>A0AAD9JEQ3_9ANNE</name>
<accession>A0AAD9JEQ3</accession>